<dbReference type="EC" id="2.4.1.25" evidence="3 10"/>
<evidence type="ECO:0000256" key="5">
    <source>
        <dbReference type="ARBA" id="ARBA00022676"/>
    </source>
</evidence>
<comment type="caution">
    <text evidence="11">The sequence shown here is derived from an EMBL/GenBank/DDBJ whole genome shotgun (WGS) entry which is preliminary data.</text>
</comment>
<evidence type="ECO:0000313" key="12">
    <source>
        <dbReference type="Proteomes" id="UP000461585"/>
    </source>
</evidence>
<dbReference type="InterPro" id="IPR003385">
    <property type="entry name" value="Glyco_hydro_77"/>
</dbReference>
<keyword evidence="6 10" id="KW-0808">Transferase</keyword>
<dbReference type="PANTHER" id="PTHR32438:SF5">
    <property type="entry name" value="4-ALPHA-GLUCANOTRANSFERASE DPE1, CHLOROPLASTIC_AMYLOPLASTIC"/>
    <property type="match status" value="1"/>
</dbReference>
<evidence type="ECO:0000256" key="1">
    <source>
        <dbReference type="ARBA" id="ARBA00000439"/>
    </source>
</evidence>
<evidence type="ECO:0000256" key="10">
    <source>
        <dbReference type="RuleBase" id="RU361207"/>
    </source>
</evidence>
<organism evidence="11 12">
    <name type="scientific">Anaerotalea alkaliphila</name>
    <dbReference type="NCBI Taxonomy" id="2662126"/>
    <lineage>
        <taxon>Bacteria</taxon>
        <taxon>Bacillati</taxon>
        <taxon>Bacillota</taxon>
        <taxon>Clostridia</taxon>
        <taxon>Eubacteriales</taxon>
        <taxon>Anaerotalea</taxon>
    </lineage>
</organism>
<dbReference type="NCBIfam" id="NF011079">
    <property type="entry name" value="PRK14508.1-2"/>
    <property type="match status" value="1"/>
</dbReference>
<gene>
    <name evidence="11" type="primary">malQ</name>
    <name evidence="11" type="ORF">GXN74_11050</name>
</gene>
<dbReference type="Proteomes" id="UP000461585">
    <property type="component" value="Unassembled WGS sequence"/>
</dbReference>
<evidence type="ECO:0000256" key="2">
    <source>
        <dbReference type="ARBA" id="ARBA00005684"/>
    </source>
</evidence>
<evidence type="ECO:0000256" key="4">
    <source>
        <dbReference type="ARBA" id="ARBA00020295"/>
    </source>
</evidence>
<dbReference type="NCBIfam" id="NF011080">
    <property type="entry name" value="PRK14508.1-3"/>
    <property type="match status" value="1"/>
</dbReference>
<sequence length="498" mass="57225">MNENNRKSGVLLHPTSFPSPYGIGDLGDGAYNFIDFLEKAGQKVWQVLPLGPTGYGDSPYQAFSSFAGQPLLISPDRLRDWGLLTHEDLADVPGWDPSRIDFGPVIQYKTSLFRKAYKRFLDSGEGELHHQFKEFSKKEKSWLSDYATFMAVKDAHDGVSWPEWDPEIAFPTEESLKHWRKKLSAEVKYYKFIQFLFFRQWNVLRAYANSKGIRIIGDIPIFVAYDSADVWANKDLFFLDAKGYPTSVAGVPPDYFSETGQLWGNPLYDWDKHKATGYSWWISRVAGSLQMVDILRIDHFRGFEAYWSVPYGSETAIHGEWKKGPYKDLFYAFQDALGKDLPIIAEDLGVITPEVEELRDHFHLPGMKILQFGFETLEENPFLPHQFTPNSVCYTGTHDNDTTLGWYLKAPEENRDKIRRYMNTDGMDIVWDFIRTSMGSVSTISVVPLQDILGLDSWARMNTPGVAAGNWQWRYRAEDLRPELAGRLLYLCTLYGRI</sequence>
<dbReference type="SUPFAM" id="SSF51445">
    <property type="entry name" value="(Trans)glycosidases"/>
    <property type="match status" value="1"/>
</dbReference>
<evidence type="ECO:0000313" key="11">
    <source>
        <dbReference type="EMBL" id="NDL68279.1"/>
    </source>
</evidence>
<evidence type="ECO:0000256" key="7">
    <source>
        <dbReference type="ARBA" id="ARBA00023277"/>
    </source>
</evidence>
<dbReference type="GO" id="GO:0004134">
    <property type="term" value="F:4-alpha-glucanotransferase activity"/>
    <property type="evidence" value="ECO:0007669"/>
    <property type="project" value="UniProtKB-EC"/>
</dbReference>
<evidence type="ECO:0000256" key="6">
    <source>
        <dbReference type="ARBA" id="ARBA00022679"/>
    </source>
</evidence>
<dbReference type="InterPro" id="IPR017853">
    <property type="entry name" value="GH"/>
</dbReference>
<keyword evidence="7 10" id="KW-0119">Carbohydrate metabolism</keyword>
<dbReference type="GO" id="GO:0005975">
    <property type="term" value="P:carbohydrate metabolic process"/>
    <property type="evidence" value="ECO:0007669"/>
    <property type="project" value="InterPro"/>
</dbReference>
<evidence type="ECO:0000256" key="9">
    <source>
        <dbReference type="ARBA" id="ARBA00031501"/>
    </source>
</evidence>
<comment type="similarity">
    <text evidence="2 10">Belongs to the disproportionating enzyme family.</text>
</comment>
<protein>
    <recommendedName>
        <fullName evidence="4 10">4-alpha-glucanotransferase</fullName>
        <ecNumber evidence="3 10">2.4.1.25</ecNumber>
    </recommendedName>
    <alternativeName>
        <fullName evidence="8 10">Amylomaltase</fullName>
    </alternativeName>
    <alternativeName>
        <fullName evidence="9 10">Disproportionating enzyme</fullName>
    </alternativeName>
</protein>
<dbReference type="AlphaFoldDB" id="A0A7X5KNQ9"/>
<evidence type="ECO:0000256" key="8">
    <source>
        <dbReference type="ARBA" id="ARBA00031423"/>
    </source>
</evidence>
<proteinExistence type="inferred from homology"/>
<dbReference type="EMBL" id="JAAEEH010000033">
    <property type="protein sequence ID" value="NDL68279.1"/>
    <property type="molecule type" value="Genomic_DNA"/>
</dbReference>
<keyword evidence="5 10" id="KW-0328">Glycosyltransferase</keyword>
<keyword evidence="12" id="KW-1185">Reference proteome</keyword>
<accession>A0A7X5KNQ9</accession>
<dbReference type="Pfam" id="PF02446">
    <property type="entry name" value="Glyco_hydro_77"/>
    <property type="match status" value="1"/>
</dbReference>
<comment type="catalytic activity">
    <reaction evidence="1 10">
        <text>Transfers a segment of a (1-&gt;4)-alpha-D-glucan to a new position in an acceptor, which may be glucose or a (1-&gt;4)-alpha-D-glucan.</text>
        <dbReference type="EC" id="2.4.1.25"/>
    </reaction>
</comment>
<dbReference type="Gene3D" id="3.20.20.80">
    <property type="entry name" value="Glycosidases"/>
    <property type="match status" value="1"/>
</dbReference>
<reference evidence="11 12" key="1">
    <citation type="submission" date="2020-01" db="EMBL/GenBank/DDBJ databases">
        <title>Anaeroalcalibacter tamaniensis gen. nov., sp. nov., moderately halophilic strictly anaerobic fermenter bacterium from mud volcano of Taman peninsula.</title>
        <authorList>
            <person name="Frolova A."/>
            <person name="Merkel A.Y."/>
            <person name="Slobodkin A.I."/>
        </authorList>
    </citation>
    <scope>NUCLEOTIDE SEQUENCE [LARGE SCALE GENOMIC DNA]</scope>
    <source>
        <strain evidence="11 12">F-3ap</strain>
    </source>
</reference>
<evidence type="ECO:0000256" key="3">
    <source>
        <dbReference type="ARBA" id="ARBA00012560"/>
    </source>
</evidence>
<dbReference type="PANTHER" id="PTHR32438">
    <property type="entry name" value="4-ALPHA-GLUCANOTRANSFERASE DPE1, CHLOROPLASTIC/AMYLOPLASTIC"/>
    <property type="match status" value="1"/>
</dbReference>
<dbReference type="NCBIfam" id="TIGR00217">
    <property type="entry name" value="malQ"/>
    <property type="match status" value="1"/>
</dbReference>
<name>A0A7X5KNQ9_9FIRM</name>